<evidence type="ECO:0000313" key="4">
    <source>
        <dbReference type="Proteomes" id="UP000280008"/>
    </source>
</evidence>
<dbReference type="PANTHER" id="PTHR48207:SF3">
    <property type="entry name" value="SUCCINATE--HYDROXYMETHYLGLUTARATE COA-TRANSFERASE"/>
    <property type="match status" value="1"/>
</dbReference>
<dbReference type="RefSeq" id="WP_121369033.1">
    <property type="nucleotide sequence ID" value="NZ_RBKS01000001.1"/>
</dbReference>
<accession>A0A495IE42</accession>
<dbReference type="PANTHER" id="PTHR48207">
    <property type="entry name" value="SUCCINATE--HYDROXYMETHYLGLUTARATE COA-TRANSFERASE"/>
    <property type="match status" value="1"/>
</dbReference>
<evidence type="ECO:0000313" key="3">
    <source>
        <dbReference type="EMBL" id="RKR74273.1"/>
    </source>
</evidence>
<evidence type="ECO:0000256" key="1">
    <source>
        <dbReference type="ARBA" id="ARBA00022679"/>
    </source>
</evidence>
<dbReference type="Gene3D" id="3.30.1540.10">
    <property type="entry name" value="formyl-coa transferase, domain 3"/>
    <property type="match status" value="1"/>
</dbReference>
<proteinExistence type="predicted"/>
<comment type="caution">
    <text evidence="3">The sequence shown here is derived from an EMBL/GenBank/DDBJ whole genome shotgun (WGS) entry which is preliminary data.</text>
</comment>
<feature type="region of interest" description="Disordered" evidence="2">
    <location>
        <begin position="369"/>
        <end position="402"/>
    </location>
</feature>
<dbReference type="GO" id="GO:0008410">
    <property type="term" value="F:CoA-transferase activity"/>
    <property type="evidence" value="ECO:0007669"/>
    <property type="project" value="TreeGrafter"/>
</dbReference>
<name>A0A495IE42_9MICO</name>
<dbReference type="InterPro" id="IPR044855">
    <property type="entry name" value="CoA-Trfase_III_dom3_sf"/>
</dbReference>
<dbReference type="EMBL" id="RBKS01000001">
    <property type="protein sequence ID" value="RKR74273.1"/>
    <property type="molecule type" value="Genomic_DNA"/>
</dbReference>
<protein>
    <submittedName>
        <fullName evidence="3">Formyl-CoA transferase</fullName>
    </submittedName>
</protein>
<dbReference type="InterPro" id="IPR050483">
    <property type="entry name" value="CoA-transferase_III_domain"/>
</dbReference>
<reference evidence="3 4" key="1">
    <citation type="submission" date="2018-10" db="EMBL/GenBank/DDBJ databases">
        <title>Sequencing the genomes of 1000 actinobacteria strains.</title>
        <authorList>
            <person name="Klenk H.-P."/>
        </authorList>
    </citation>
    <scope>NUCLEOTIDE SEQUENCE [LARGE SCALE GENOMIC DNA]</scope>
    <source>
        <strain evidence="3 4">DSM 17894</strain>
    </source>
</reference>
<dbReference type="AlphaFoldDB" id="A0A495IE42"/>
<keyword evidence="4" id="KW-1185">Reference proteome</keyword>
<keyword evidence="1 3" id="KW-0808">Transferase</keyword>
<dbReference type="SUPFAM" id="SSF89796">
    <property type="entry name" value="CoA-transferase family III (CaiB/BaiF)"/>
    <property type="match status" value="1"/>
</dbReference>
<dbReference type="InterPro" id="IPR003673">
    <property type="entry name" value="CoA-Trfase_fam_III"/>
</dbReference>
<dbReference type="OrthoDB" id="9797653at2"/>
<organism evidence="3 4">
    <name type="scientific">Frondihabitans australicus</name>
    <dbReference type="NCBI Taxonomy" id="386892"/>
    <lineage>
        <taxon>Bacteria</taxon>
        <taxon>Bacillati</taxon>
        <taxon>Actinomycetota</taxon>
        <taxon>Actinomycetes</taxon>
        <taxon>Micrococcales</taxon>
        <taxon>Microbacteriaceae</taxon>
        <taxon>Frondihabitans</taxon>
    </lineage>
</organism>
<dbReference type="InterPro" id="IPR023606">
    <property type="entry name" value="CoA-Trfase_III_dom_1_sf"/>
</dbReference>
<sequence>MLHDETPDAPALDAPPVDAPPLDGLLVADFSRVLAGPLATMTLADLGADVVKIERPGTGDETRSWGPPWTPAGTSSYFESVNRGKRSVALDLSSPDDLRIARDLAARADVVVDNFRPGLMASYGLAHDDVAALNPRVVTCSISGFGSGAGAEIPGYDFVVQAVGGLLSITGDPGGDPMKAGVALVDVLTGKDAVIGILAALRERETSGRGQHVEVNLLSSLLGSLVNQASGYLATGRAPGRLGNRHPSIAPYETLRCQDGPLAVAVGNDEQFARFARALGLAWLVDDARFRTNADRVAHRDELATALEQILTTRPAEHWQSVLLEARVAAGRVGSVADGLALAESLGLDPTFVPAPGRSPQVANAISFSRTPTVRASAPPGLGDTPASDLDSDPAPLRKADA</sequence>
<dbReference type="Gene3D" id="3.40.50.10540">
    <property type="entry name" value="Crotonobetainyl-coa:carnitine coa-transferase, domain 1"/>
    <property type="match status" value="1"/>
</dbReference>
<evidence type="ECO:0000256" key="2">
    <source>
        <dbReference type="SAM" id="MobiDB-lite"/>
    </source>
</evidence>
<gene>
    <name evidence="3" type="ORF">C8E83_1382</name>
</gene>
<dbReference type="Proteomes" id="UP000280008">
    <property type="component" value="Unassembled WGS sequence"/>
</dbReference>
<dbReference type="Pfam" id="PF02515">
    <property type="entry name" value="CoA_transf_3"/>
    <property type="match status" value="1"/>
</dbReference>